<feature type="transmembrane region" description="Helical" evidence="6">
    <location>
        <begin position="387"/>
        <end position="406"/>
    </location>
</feature>
<evidence type="ECO:0000313" key="7">
    <source>
        <dbReference type="EMBL" id="SHJ83193.1"/>
    </source>
</evidence>
<comment type="subcellular location">
    <subcellularLocation>
        <location evidence="1">Cell membrane</location>
        <topology evidence="1">Multi-pass membrane protein</topology>
    </subcellularLocation>
</comment>
<reference evidence="7 8" key="1">
    <citation type="submission" date="2016-11" db="EMBL/GenBank/DDBJ databases">
        <authorList>
            <person name="Jaros S."/>
            <person name="Januszkiewicz K."/>
            <person name="Wedrychowicz H."/>
        </authorList>
    </citation>
    <scope>NUCLEOTIDE SEQUENCE [LARGE SCALE GENOMIC DNA]</scope>
    <source>
        <strain evidence="7 8">DSM 27063</strain>
    </source>
</reference>
<sequence>MIKRFIIYGRKRLLKLDEHTLEVVRKSSASTVAKVAGMAIGLLVSVFLGRTIGAEGLGIINLSNRVVNILLVVGLLGMRQVIIKEVAITHNKKDFAHIGNVMHTAYWLNGGITLVLSVILIFLSPWLANTVFNEPRLQYPLMIALVVMTPQVFSRIFSSGLVGYRKIWQSNLVEQTLSIAITGILLVILWLLKREITVNIVAVCYAIGRAGVTISVGLYWHKLYKFKAKRIFIPKPLLKTSIPLLGSTLAAIVVSNADAIMLGWLGTTKEVGLYSVAARLALLTSFFLQVTNASVSPKIAALYESGKMMELEKMVQRVTKGLGLFGLMQVVVFIGAGKFILGIWGAEFTSAYWVLIILGLGQLVNIGTGAVGLLLIMCGYEKTQSHIAVISMLLNLLLNFVLIKYFGATGVAIATALTIAGVNIARVYFVKKKLGIITIPINILNKK</sequence>
<keyword evidence="8" id="KW-1185">Reference proteome</keyword>
<proteinExistence type="predicted"/>
<feature type="transmembrane region" description="Helical" evidence="6">
    <location>
        <begin position="242"/>
        <end position="265"/>
    </location>
</feature>
<evidence type="ECO:0000256" key="1">
    <source>
        <dbReference type="ARBA" id="ARBA00004651"/>
    </source>
</evidence>
<feature type="transmembrane region" description="Helical" evidence="6">
    <location>
        <begin position="277"/>
        <end position="301"/>
    </location>
</feature>
<evidence type="ECO:0000256" key="4">
    <source>
        <dbReference type="ARBA" id="ARBA00022989"/>
    </source>
</evidence>
<keyword evidence="3 6" id="KW-0812">Transmembrane</keyword>
<feature type="transmembrane region" description="Helical" evidence="6">
    <location>
        <begin position="322"/>
        <end position="345"/>
    </location>
</feature>
<dbReference type="EMBL" id="FQZE01000033">
    <property type="protein sequence ID" value="SHJ83193.1"/>
    <property type="molecule type" value="Genomic_DNA"/>
</dbReference>
<dbReference type="CDD" id="cd13128">
    <property type="entry name" value="MATE_Wzx_like"/>
    <property type="match status" value="1"/>
</dbReference>
<dbReference type="OrthoDB" id="824226at2"/>
<accession>A0A1M6MIT3</accession>
<dbReference type="PANTHER" id="PTHR30250">
    <property type="entry name" value="PST FAMILY PREDICTED COLANIC ACID TRANSPORTER"/>
    <property type="match status" value="1"/>
</dbReference>
<dbReference type="InterPro" id="IPR050833">
    <property type="entry name" value="Poly_Biosynth_Transport"/>
</dbReference>
<feature type="transmembrane region" description="Helical" evidence="6">
    <location>
        <begin position="35"/>
        <end position="53"/>
    </location>
</feature>
<feature type="transmembrane region" description="Helical" evidence="6">
    <location>
        <begin position="139"/>
        <end position="164"/>
    </location>
</feature>
<dbReference type="RefSeq" id="WP_073172530.1">
    <property type="nucleotide sequence ID" value="NZ_FQZE01000033.1"/>
</dbReference>
<dbReference type="GO" id="GO:0005886">
    <property type="term" value="C:plasma membrane"/>
    <property type="evidence" value="ECO:0007669"/>
    <property type="project" value="UniProtKB-SubCell"/>
</dbReference>
<feature type="transmembrane region" description="Helical" evidence="6">
    <location>
        <begin position="351"/>
        <end position="375"/>
    </location>
</feature>
<feature type="transmembrane region" description="Helical" evidence="6">
    <location>
        <begin position="176"/>
        <end position="192"/>
    </location>
</feature>
<evidence type="ECO:0000256" key="2">
    <source>
        <dbReference type="ARBA" id="ARBA00022475"/>
    </source>
</evidence>
<organism evidence="7 8">
    <name type="scientific">Tangfeifania diversioriginum</name>
    <dbReference type="NCBI Taxonomy" id="1168035"/>
    <lineage>
        <taxon>Bacteria</taxon>
        <taxon>Pseudomonadati</taxon>
        <taxon>Bacteroidota</taxon>
        <taxon>Bacteroidia</taxon>
        <taxon>Marinilabiliales</taxon>
        <taxon>Prolixibacteraceae</taxon>
        <taxon>Tangfeifania</taxon>
    </lineage>
</organism>
<dbReference type="InterPro" id="IPR002797">
    <property type="entry name" value="Polysacc_synth"/>
</dbReference>
<feature type="transmembrane region" description="Helical" evidence="6">
    <location>
        <begin position="412"/>
        <end position="429"/>
    </location>
</feature>
<evidence type="ECO:0000256" key="3">
    <source>
        <dbReference type="ARBA" id="ARBA00022692"/>
    </source>
</evidence>
<dbReference type="STRING" id="1168035.SAMN05444280_13320"/>
<dbReference type="PANTHER" id="PTHR30250:SF11">
    <property type="entry name" value="O-ANTIGEN TRANSPORTER-RELATED"/>
    <property type="match status" value="1"/>
</dbReference>
<feature type="transmembrane region" description="Helical" evidence="6">
    <location>
        <begin position="198"/>
        <end position="221"/>
    </location>
</feature>
<dbReference type="Proteomes" id="UP000184050">
    <property type="component" value="Unassembled WGS sequence"/>
</dbReference>
<evidence type="ECO:0000313" key="8">
    <source>
        <dbReference type="Proteomes" id="UP000184050"/>
    </source>
</evidence>
<keyword evidence="5 6" id="KW-0472">Membrane</keyword>
<evidence type="ECO:0000256" key="5">
    <source>
        <dbReference type="ARBA" id="ARBA00023136"/>
    </source>
</evidence>
<gene>
    <name evidence="7" type="ORF">SAMN05444280_13320</name>
</gene>
<dbReference type="Pfam" id="PF01943">
    <property type="entry name" value="Polysacc_synt"/>
    <property type="match status" value="1"/>
</dbReference>
<protein>
    <submittedName>
        <fullName evidence="7">Membrane protein involved in the export of O-antigen and teichoic acid</fullName>
    </submittedName>
</protein>
<feature type="transmembrane region" description="Helical" evidence="6">
    <location>
        <begin position="104"/>
        <end position="127"/>
    </location>
</feature>
<keyword evidence="2" id="KW-1003">Cell membrane</keyword>
<feature type="transmembrane region" description="Helical" evidence="6">
    <location>
        <begin position="65"/>
        <end position="83"/>
    </location>
</feature>
<evidence type="ECO:0000256" key="6">
    <source>
        <dbReference type="SAM" id="Phobius"/>
    </source>
</evidence>
<dbReference type="AlphaFoldDB" id="A0A1M6MIT3"/>
<name>A0A1M6MIT3_9BACT</name>
<keyword evidence="4 6" id="KW-1133">Transmembrane helix</keyword>